<evidence type="ECO:0000313" key="2">
    <source>
        <dbReference type="EMBL" id="THU77843.1"/>
    </source>
</evidence>
<reference evidence="2 3" key="1">
    <citation type="journal article" date="2019" name="Nat. Ecol. Evol.">
        <title>Megaphylogeny resolves global patterns of mushroom evolution.</title>
        <authorList>
            <person name="Varga T."/>
            <person name="Krizsan K."/>
            <person name="Foldi C."/>
            <person name="Dima B."/>
            <person name="Sanchez-Garcia M."/>
            <person name="Sanchez-Ramirez S."/>
            <person name="Szollosi G.J."/>
            <person name="Szarkandi J.G."/>
            <person name="Papp V."/>
            <person name="Albert L."/>
            <person name="Andreopoulos W."/>
            <person name="Angelini C."/>
            <person name="Antonin V."/>
            <person name="Barry K.W."/>
            <person name="Bougher N.L."/>
            <person name="Buchanan P."/>
            <person name="Buyck B."/>
            <person name="Bense V."/>
            <person name="Catcheside P."/>
            <person name="Chovatia M."/>
            <person name="Cooper J."/>
            <person name="Damon W."/>
            <person name="Desjardin D."/>
            <person name="Finy P."/>
            <person name="Geml J."/>
            <person name="Haridas S."/>
            <person name="Hughes K."/>
            <person name="Justo A."/>
            <person name="Karasinski D."/>
            <person name="Kautmanova I."/>
            <person name="Kiss B."/>
            <person name="Kocsube S."/>
            <person name="Kotiranta H."/>
            <person name="LaButti K.M."/>
            <person name="Lechner B.E."/>
            <person name="Liimatainen K."/>
            <person name="Lipzen A."/>
            <person name="Lukacs Z."/>
            <person name="Mihaltcheva S."/>
            <person name="Morgado L.N."/>
            <person name="Niskanen T."/>
            <person name="Noordeloos M.E."/>
            <person name="Ohm R.A."/>
            <person name="Ortiz-Santana B."/>
            <person name="Ovrebo C."/>
            <person name="Racz N."/>
            <person name="Riley R."/>
            <person name="Savchenko A."/>
            <person name="Shiryaev A."/>
            <person name="Soop K."/>
            <person name="Spirin V."/>
            <person name="Szebenyi C."/>
            <person name="Tomsovsky M."/>
            <person name="Tulloss R.E."/>
            <person name="Uehling J."/>
            <person name="Grigoriev I.V."/>
            <person name="Vagvolgyi C."/>
            <person name="Papp T."/>
            <person name="Martin F.M."/>
            <person name="Miettinen O."/>
            <person name="Hibbett D.S."/>
            <person name="Nagy L.G."/>
        </authorList>
    </citation>
    <scope>NUCLEOTIDE SEQUENCE [LARGE SCALE GENOMIC DNA]</scope>
    <source>
        <strain evidence="2 3">CBS 962.96</strain>
    </source>
</reference>
<dbReference type="AlphaFoldDB" id="A0A4S8KQF0"/>
<dbReference type="InterPro" id="IPR036915">
    <property type="entry name" value="Cyclin-like_sf"/>
</dbReference>
<gene>
    <name evidence="2" type="ORF">K435DRAFT_701477</name>
</gene>
<evidence type="ECO:0000259" key="1">
    <source>
        <dbReference type="Pfam" id="PF00134"/>
    </source>
</evidence>
<sequence>VDRATLAQTREEDLAFAGSQQPLDFVGIYFANIFFRRFYLKNSYCRTNPFLIIVSCCYVASKAEESPVHIKDCSAGS</sequence>
<evidence type="ECO:0000313" key="3">
    <source>
        <dbReference type="Proteomes" id="UP000297245"/>
    </source>
</evidence>
<proteinExistence type="predicted"/>
<protein>
    <recommendedName>
        <fullName evidence="1">Cyclin N-terminal domain-containing protein</fullName>
    </recommendedName>
</protein>
<dbReference type="Pfam" id="PF00134">
    <property type="entry name" value="Cyclin_N"/>
    <property type="match status" value="1"/>
</dbReference>
<organism evidence="2 3">
    <name type="scientific">Dendrothele bispora (strain CBS 962.96)</name>
    <dbReference type="NCBI Taxonomy" id="1314807"/>
    <lineage>
        <taxon>Eukaryota</taxon>
        <taxon>Fungi</taxon>
        <taxon>Dikarya</taxon>
        <taxon>Basidiomycota</taxon>
        <taxon>Agaricomycotina</taxon>
        <taxon>Agaricomycetes</taxon>
        <taxon>Agaricomycetidae</taxon>
        <taxon>Agaricales</taxon>
        <taxon>Agaricales incertae sedis</taxon>
        <taxon>Dendrothele</taxon>
    </lineage>
</organism>
<dbReference type="Gene3D" id="1.10.472.10">
    <property type="entry name" value="Cyclin-like"/>
    <property type="match status" value="1"/>
</dbReference>
<name>A0A4S8KQF0_DENBC</name>
<feature type="non-terminal residue" evidence="2">
    <location>
        <position position="1"/>
    </location>
</feature>
<dbReference type="InterPro" id="IPR006671">
    <property type="entry name" value="Cyclin_N"/>
</dbReference>
<dbReference type="OrthoDB" id="10266018at2759"/>
<dbReference type="SUPFAM" id="SSF47954">
    <property type="entry name" value="Cyclin-like"/>
    <property type="match status" value="1"/>
</dbReference>
<dbReference type="EMBL" id="ML180325">
    <property type="protein sequence ID" value="THU77843.1"/>
    <property type="molecule type" value="Genomic_DNA"/>
</dbReference>
<keyword evidence="3" id="KW-1185">Reference proteome</keyword>
<accession>A0A4S8KQF0</accession>
<dbReference type="Proteomes" id="UP000297245">
    <property type="component" value="Unassembled WGS sequence"/>
</dbReference>
<feature type="domain" description="Cyclin N-terminal" evidence="1">
    <location>
        <begin position="28"/>
        <end position="72"/>
    </location>
</feature>